<keyword evidence="3" id="KW-1185">Reference proteome</keyword>
<evidence type="ECO:0008006" key="4">
    <source>
        <dbReference type="Google" id="ProtNLM"/>
    </source>
</evidence>
<dbReference type="RefSeq" id="XP_019028094.1">
    <property type="nucleotide sequence ID" value="XM_019179918.1"/>
</dbReference>
<sequence>MTRRRGALHAPSQEQEVSGLTAGPGTPFTPAADIPLPPSSPILENSPRHEGTIQGPEPLNRQNLGTDDVDDKPPAPAFAPPPAPASPVPPTVVYSSSPAPVLAPEPTTTRGHRVKVAKEPEPFSGNRSNLEYIISNNRLYFDTYPCSFVSDKKKITYMLTNICGPVWAALQPYVNQEP</sequence>
<name>A0A1E3HUA8_9TREE</name>
<organism evidence="2 3">
    <name type="scientific">Cryptococcus wingfieldii CBS 7118</name>
    <dbReference type="NCBI Taxonomy" id="1295528"/>
    <lineage>
        <taxon>Eukaryota</taxon>
        <taxon>Fungi</taxon>
        <taxon>Dikarya</taxon>
        <taxon>Basidiomycota</taxon>
        <taxon>Agaricomycotina</taxon>
        <taxon>Tremellomycetes</taxon>
        <taxon>Tremellales</taxon>
        <taxon>Cryptococcaceae</taxon>
        <taxon>Cryptococcus</taxon>
    </lineage>
</organism>
<evidence type="ECO:0000313" key="3">
    <source>
        <dbReference type="Proteomes" id="UP000094819"/>
    </source>
</evidence>
<reference evidence="2 3" key="1">
    <citation type="submission" date="2016-06" db="EMBL/GenBank/DDBJ databases">
        <title>Evolution of pathogenesis and genome organization in the Tremellales.</title>
        <authorList>
            <person name="Cuomo C."/>
            <person name="Litvintseva A."/>
            <person name="Heitman J."/>
            <person name="Chen Y."/>
            <person name="Sun S."/>
            <person name="Springer D."/>
            <person name="Dromer F."/>
            <person name="Young S."/>
            <person name="Zeng Q."/>
            <person name="Chapman S."/>
            <person name="Gujja S."/>
            <person name="Saif S."/>
            <person name="Birren B."/>
        </authorList>
    </citation>
    <scope>NUCLEOTIDE SEQUENCE [LARGE SCALE GENOMIC DNA]</scope>
    <source>
        <strain evidence="2 3">CBS 7118</strain>
    </source>
</reference>
<feature type="compositionally biased region" description="Low complexity" evidence="1">
    <location>
        <begin position="91"/>
        <end position="100"/>
    </location>
</feature>
<gene>
    <name evidence="2" type="ORF">L198_07940</name>
</gene>
<dbReference type="EMBL" id="AWGH01000047">
    <property type="protein sequence ID" value="ODN79061.1"/>
    <property type="molecule type" value="Genomic_DNA"/>
</dbReference>
<dbReference type="OrthoDB" id="5552562at2759"/>
<proteinExistence type="predicted"/>
<dbReference type="GeneID" id="30197151"/>
<feature type="region of interest" description="Disordered" evidence="1">
    <location>
        <begin position="1"/>
        <end position="113"/>
    </location>
</feature>
<dbReference type="Proteomes" id="UP000094819">
    <property type="component" value="Unassembled WGS sequence"/>
</dbReference>
<evidence type="ECO:0000313" key="2">
    <source>
        <dbReference type="EMBL" id="ODN79061.1"/>
    </source>
</evidence>
<comment type="caution">
    <text evidence="2">The sequence shown here is derived from an EMBL/GenBank/DDBJ whole genome shotgun (WGS) entry which is preliminary data.</text>
</comment>
<dbReference type="AlphaFoldDB" id="A0A1E3HUA8"/>
<protein>
    <recommendedName>
        <fullName evidence="4">DUF4939 domain-containing protein</fullName>
    </recommendedName>
</protein>
<accession>A0A1E3HUA8</accession>
<feature type="compositionally biased region" description="Pro residues" evidence="1">
    <location>
        <begin position="74"/>
        <end position="90"/>
    </location>
</feature>
<evidence type="ECO:0000256" key="1">
    <source>
        <dbReference type="SAM" id="MobiDB-lite"/>
    </source>
</evidence>